<evidence type="ECO:0000313" key="3">
    <source>
        <dbReference type="Proteomes" id="UP000184499"/>
    </source>
</evidence>
<dbReference type="OrthoDB" id="4482763at2759"/>
<sequence length="104" mass="10998">MKFTAGIGTFLFTLSASVNAAATGNCTPGLNYCEVVLDSLGGNKDAMHDAIVRWGSPEAARYPGLWGRYLFHCNADKSLSVVEECHVICINSGAGKSDVCDNPV</sequence>
<dbReference type="RefSeq" id="XP_067477016.1">
    <property type="nucleotide sequence ID" value="XM_067621829.1"/>
</dbReference>
<name>A0A1L9UDN9_ASPBC</name>
<accession>A0A1L9UDN9</accession>
<keyword evidence="3" id="KW-1185">Reference proteome</keyword>
<dbReference type="GeneID" id="93574317"/>
<reference evidence="3" key="1">
    <citation type="journal article" date="2017" name="Genome Biol.">
        <title>Comparative genomics reveals high biological diversity and specific adaptations in the industrially and medically important fungal genus Aspergillus.</title>
        <authorList>
            <person name="de Vries R.P."/>
            <person name="Riley R."/>
            <person name="Wiebenga A."/>
            <person name="Aguilar-Osorio G."/>
            <person name="Amillis S."/>
            <person name="Uchima C.A."/>
            <person name="Anderluh G."/>
            <person name="Asadollahi M."/>
            <person name="Askin M."/>
            <person name="Barry K."/>
            <person name="Battaglia E."/>
            <person name="Bayram O."/>
            <person name="Benocci T."/>
            <person name="Braus-Stromeyer S.A."/>
            <person name="Caldana C."/>
            <person name="Canovas D."/>
            <person name="Cerqueira G.C."/>
            <person name="Chen F."/>
            <person name="Chen W."/>
            <person name="Choi C."/>
            <person name="Clum A."/>
            <person name="Dos Santos R.A."/>
            <person name="Damasio A.R."/>
            <person name="Diallinas G."/>
            <person name="Emri T."/>
            <person name="Fekete E."/>
            <person name="Flipphi M."/>
            <person name="Freyberg S."/>
            <person name="Gallo A."/>
            <person name="Gournas C."/>
            <person name="Habgood R."/>
            <person name="Hainaut M."/>
            <person name="Harispe M.L."/>
            <person name="Henrissat B."/>
            <person name="Hilden K.S."/>
            <person name="Hope R."/>
            <person name="Hossain A."/>
            <person name="Karabika E."/>
            <person name="Karaffa L."/>
            <person name="Karanyi Z."/>
            <person name="Krasevec N."/>
            <person name="Kuo A."/>
            <person name="Kusch H."/>
            <person name="LaButti K."/>
            <person name="Lagendijk E.L."/>
            <person name="Lapidus A."/>
            <person name="Levasseur A."/>
            <person name="Lindquist E."/>
            <person name="Lipzen A."/>
            <person name="Logrieco A.F."/>
            <person name="MacCabe A."/>
            <person name="Maekelae M.R."/>
            <person name="Malavazi I."/>
            <person name="Melin P."/>
            <person name="Meyer V."/>
            <person name="Mielnichuk N."/>
            <person name="Miskei M."/>
            <person name="Molnar A.P."/>
            <person name="Mule G."/>
            <person name="Ngan C.Y."/>
            <person name="Orejas M."/>
            <person name="Orosz E."/>
            <person name="Ouedraogo J.P."/>
            <person name="Overkamp K.M."/>
            <person name="Park H.-S."/>
            <person name="Perrone G."/>
            <person name="Piumi F."/>
            <person name="Punt P.J."/>
            <person name="Ram A.F."/>
            <person name="Ramon A."/>
            <person name="Rauscher S."/>
            <person name="Record E."/>
            <person name="Riano-Pachon D.M."/>
            <person name="Robert V."/>
            <person name="Roehrig J."/>
            <person name="Ruller R."/>
            <person name="Salamov A."/>
            <person name="Salih N.S."/>
            <person name="Samson R.A."/>
            <person name="Sandor E."/>
            <person name="Sanguinetti M."/>
            <person name="Schuetze T."/>
            <person name="Sepcic K."/>
            <person name="Shelest E."/>
            <person name="Sherlock G."/>
            <person name="Sophianopoulou V."/>
            <person name="Squina F.M."/>
            <person name="Sun H."/>
            <person name="Susca A."/>
            <person name="Todd R.B."/>
            <person name="Tsang A."/>
            <person name="Unkles S.E."/>
            <person name="van de Wiele N."/>
            <person name="van Rossen-Uffink D."/>
            <person name="Oliveira J.V."/>
            <person name="Vesth T.C."/>
            <person name="Visser J."/>
            <person name="Yu J.-H."/>
            <person name="Zhou M."/>
            <person name="Andersen M.R."/>
            <person name="Archer D.B."/>
            <person name="Baker S.E."/>
            <person name="Benoit I."/>
            <person name="Brakhage A.A."/>
            <person name="Braus G.H."/>
            <person name="Fischer R."/>
            <person name="Frisvad J.C."/>
            <person name="Goldman G.H."/>
            <person name="Houbraken J."/>
            <person name="Oakley B."/>
            <person name="Pocsi I."/>
            <person name="Scazzocchio C."/>
            <person name="Seiboth B."/>
            <person name="vanKuyk P.A."/>
            <person name="Wortman J."/>
            <person name="Dyer P.S."/>
            <person name="Grigoriev I.V."/>
        </authorList>
    </citation>
    <scope>NUCLEOTIDE SEQUENCE [LARGE SCALE GENOMIC DNA]</scope>
    <source>
        <strain evidence="3">CBS 101740 / IMI 381727 / IBT 21946</strain>
    </source>
</reference>
<dbReference type="AlphaFoldDB" id="A0A1L9UDN9"/>
<evidence type="ECO:0000256" key="1">
    <source>
        <dbReference type="SAM" id="SignalP"/>
    </source>
</evidence>
<dbReference type="EMBL" id="KV878687">
    <property type="protein sequence ID" value="OJJ69767.1"/>
    <property type="molecule type" value="Genomic_DNA"/>
</dbReference>
<feature type="signal peptide" evidence="1">
    <location>
        <begin position="1"/>
        <end position="20"/>
    </location>
</feature>
<gene>
    <name evidence="2" type="ORF">ASPBRDRAFT_208498</name>
</gene>
<proteinExistence type="predicted"/>
<dbReference type="Proteomes" id="UP000184499">
    <property type="component" value="Unassembled WGS sequence"/>
</dbReference>
<dbReference type="OMA" id="MHDAIVR"/>
<evidence type="ECO:0000313" key="2">
    <source>
        <dbReference type="EMBL" id="OJJ69767.1"/>
    </source>
</evidence>
<protein>
    <submittedName>
        <fullName evidence="2">Uncharacterized protein</fullName>
    </submittedName>
</protein>
<organism evidence="2 3">
    <name type="scientific">Aspergillus brasiliensis (strain CBS 101740 / IMI 381727 / IBT 21946)</name>
    <dbReference type="NCBI Taxonomy" id="767769"/>
    <lineage>
        <taxon>Eukaryota</taxon>
        <taxon>Fungi</taxon>
        <taxon>Dikarya</taxon>
        <taxon>Ascomycota</taxon>
        <taxon>Pezizomycotina</taxon>
        <taxon>Eurotiomycetes</taxon>
        <taxon>Eurotiomycetidae</taxon>
        <taxon>Eurotiales</taxon>
        <taxon>Aspergillaceae</taxon>
        <taxon>Aspergillus</taxon>
        <taxon>Aspergillus subgen. Circumdati</taxon>
    </lineage>
</organism>
<dbReference type="VEuPathDB" id="FungiDB:ASPBRDRAFT_208498"/>
<keyword evidence="1" id="KW-0732">Signal</keyword>
<feature type="chain" id="PRO_5013335939" evidence="1">
    <location>
        <begin position="21"/>
        <end position="104"/>
    </location>
</feature>